<comment type="caution">
    <text evidence="9">The sequence shown here is derived from an EMBL/GenBank/DDBJ whole genome shotgun (WGS) entry which is preliminary data.</text>
</comment>
<accession>A0A813P912</accession>
<sequence>MDNIIKYVRNRTVNSNMDGQASYVNLEDTVSVNRSTIEISQNDRNQSDTPTYTIDSAVEKMGFGKFQVKLSLLTGLAWMADAMEMMILSILAPALHCDWLLNEWQKALITTVVFLGMMLSGAMWGKLCDFYGRKACLILCTLFTFYFGALSSFAPVFIWLLVLRGLVGFGIGGAPQSVTLYAEFLPSKQRARCVVLTNLFWSIGACLEVLLAIVVMPTLGWRWLLAFSSLPLLIFAVFCSWLPESARYHLACGRSDLAQETLVRISKDNNVPLPEGNLKVVQSDVKRGQISDLLSKEHRVTTLILWFIWFANAFSYYGIVLLTTEMFQIGNACQASEANKQNIEPFCYLRCLQSKDYIDLLYTTVSEFPGLFITMVIIEVLGRKKTMAIEFAIFSVFVFLINICVDRPVLIIFLFVARCFISGGFQAAYVYTPEYYPTVNRAIGLGTCSAMARIGAIITPFIAQVLIKVSPYFAISIYGTVGLLAAIACMLLPVETKGRNMVDTDDAYDPVVH</sequence>
<dbReference type="EMBL" id="CAJNOC010000371">
    <property type="protein sequence ID" value="CAF0751694.1"/>
    <property type="molecule type" value="Genomic_DNA"/>
</dbReference>
<feature type="transmembrane region" description="Helical" evidence="7">
    <location>
        <begin position="136"/>
        <end position="160"/>
    </location>
</feature>
<keyword evidence="5 7" id="KW-1133">Transmembrane helix</keyword>
<feature type="transmembrane region" description="Helical" evidence="7">
    <location>
        <begin position="221"/>
        <end position="242"/>
    </location>
</feature>
<feature type="transmembrane region" description="Helical" evidence="7">
    <location>
        <begin position="388"/>
        <end position="405"/>
    </location>
</feature>
<feature type="transmembrane region" description="Helical" evidence="7">
    <location>
        <begin position="303"/>
        <end position="322"/>
    </location>
</feature>
<keyword evidence="6 7" id="KW-0472">Membrane</keyword>
<gene>
    <name evidence="9" type="ORF">OXX778_LOCUS3952</name>
</gene>
<dbReference type="GO" id="GO:0022857">
    <property type="term" value="F:transmembrane transporter activity"/>
    <property type="evidence" value="ECO:0007669"/>
    <property type="project" value="InterPro"/>
</dbReference>
<evidence type="ECO:0000256" key="1">
    <source>
        <dbReference type="ARBA" id="ARBA00004141"/>
    </source>
</evidence>
<feature type="domain" description="Major facilitator superfamily (MFS) profile" evidence="8">
    <location>
        <begin position="70"/>
        <end position="497"/>
    </location>
</feature>
<evidence type="ECO:0000313" key="10">
    <source>
        <dbReference type="Proteomes" id="UP000663879"/>
    </source>
</evidence>
<reference evidence="9" key="1">
    <citation type="submission" date="2021-02" db="EMBL/GenBank/DDBJ databases">
        <authorList>
            <person name="Nowell W R."/>
        </authorList>
    </citation>
    <scope>NUCLEOTIDE SEQUENCE</scope>
    <source>
        <strain evidence="9">Ploen Becks lab</strain>
    </source>
</reference>
<evidence type="ECO:0000256" key="3">
    <source>
        <dbReference type="ARBA" id="ARBA00022448"/>
    </source>
</evidence>
<evidence type="ECO:0000259" key="8">
    <source>
        <dbReference type="PROSITE" id="PS50850"/>
    </source>
</evidence>
<dbReference type="InterPro" id="IPR036259">
    <property type="entry name" value="MFS_trans_sf"/>
</dbReference>
<evidence type="ECO:0000256" key="4">
    <source>
        <dbReference type="ARBA" id="ARBA00022692"/>
    </source>
</evidence>
<comment type="subcellular location">
    <subcellularLocation>
        <location evidence="1">Membrane</location>
        <topology evidence="1">Multi-pass membrane protein</topology>
    </subcellularLocation>
</comment>
<dbReference type="AlphaFoldDB" id="A0A813P912"/>
<feature type="transmembrane region" description="Helical" evidence="7">
    <location>
        <begin position="166"/>
        <end position="182"/>
    </location>
</feature>
<keyword evidence="4 7" id="KW-0812">Transmembrane</keyword>
<evidence type="ECO:0000256" key="2">
    <source>
        <dbReference type="ARBA" id="ARBA00008335"/>
    </source>
</evidence>
<comment type="similarity">
    <text evidence="2">Belongs to the major facilitator superfamily.</text>
</comment>
<keyword evidence="3" id="KW-0813">Transport</keyword>
<dbReference type="Pfam" id="PF00083">
    <property type="entry name" value="Sugar_tr"/>
    <property type="match status" value="1"/>
</dbReference>
<protein>
    <recommendedName>
        <fullName evidence="8">Major facilitator superfamily (MFS) profile domain-containing protein</fullName>
    </recommendedName>
</protein>
<dbReference type="GO" id="GO:0016020">
    <property type="term" value="C:membrane"/>
    <property type="evidence" value="ECO:0007669"/>
    <property type="project" value="UniProtKB-SubCell"/>
</dbReference>
<dbReference type="InterPro" id="IPR020846">
    <property type="entry name" value="MFS_dom"/>
</dbReference>
<evidence type="ECO:0000256" key="6">
    <source>
        <dbReference type="ARBA" id="ARBA00023136"/>
    </source>
</evidence>
<dbReference type="OrthoDB" id="4139357at2759"/>
<dbReference type="Proteomes" id="UP000663879">
    <property type="component" value="Unassembled WGS sequence"/>
</dbReference>
<organism evidence="9 10">
    <name type="scientific">Brachionus calyciflorus</name>
    <dbReference type="NCBI Taxonomy" id="104777"/>
    <lineage>
        <taxon>Eukaryota</taxon>
        <taxon>Metazoa</taxon>
        <taxon>Spiralia</taxon>
        <taxon>Gnathifera</taxon>
        <taxon>Rotifera</taxon>
        <taxon>Eurotatoria</taxon>
        <taxon>Monogononta</taxon>
        <taxon>Pseudotrocha</taxon>
        <taxon>Ploima</taxon>
        <taxon>Brachionidae</taxon>
        <taxon>Brachionus</taxon>
    </lineage>
</organism>
<feature type="transmembrane region" description="Helical" evidence="7">
    <location>
        <begin position="194"/>
        <end position="215"/>
    </location>
</feature>
<evidence type="ECO:0000256" key="7">
    <source>
        <dbReference type="SAM" id="Phobius"/>
    </source>
</evidence>
<evidence type="ECO:0000256" key="5">
    <source>
        <dbReference type="ARBA" id="ARBA00022989"/>
    </source>
</evidence>
<dbReference type="PANTHER" id="PTHR23511">
    <property type="entry name" value="SYNAPTIC VESICLE GLYCOPROTEIN 2"/>
    <property type="match status" value="1"/>
</dbReference>
<evidence type="ECO:0000313" key="9">
    <source>
        <dbReference type="EMBL" id="CAF0751694.1"/>
    </source>
</evidence>
<feature type="transmembrane region" description="Helical" evidence="7">
    <location>
        <begin position="411"/>
        <end position="431"/>
    </location>
</feature>
<feature type="transmembrane region" description="Helical" evidence="7">
    <location>
        <begin position="360"/>
        <end position="381"/>
    </location>
</feature>
<dbReference type="PANTHER" id="PTHR23511:SF5">
    <property type="entry name" value="MAJOR FACILITATOR-TYPE TRANSPORTER HXNZ-RELATED"/>
    <property type="match status" value="1"/>
</dbReference>
<feature type="transmembrane region" description="Helical" evidence="7">
    <location>
        <begin position="107"/>
        <end position="124"/>
    </location>
</feature>
<proteinExistence type="inferred from homology"/>
<keyword evidence="10" id="KW-1185">Reference proteome</keyword>
<feature type="transmembrane region" description="Helical" evidence="7">
    <location>
        <begin position="473"/>
        <end position="494"/>
    </location>
</feature>
<name>A0A813P912_9BILA</name>
<dbReference type="Gene3D" id="1.20.1250.20">
    <property type="entry name" value="MFS general substrate transporter like domains"/>
    <property type="match status" value="1"/>
</dbReference>
<dbReference type="PROSITE" id="PS50850">
    <property type="entry name" value="MFS"/>
    <property type="match status" value="1"/>
</dbReference>
<feature type="transmembrane region" description="Helical" evidence="7">
    <location>
        <begin position="70"/>
        <end position="95"/>
    </location>
</feature>
<feature type="transmembrane region" description="Helical" evidence="7">
    <location>
        <begin position="443"/>
        <end position="467"/>
    </location>
</feature>
<dbReference type="InterPro" id="IPR005828">
    <property type="entry name" value="MFS_sugar_transport-like"/>
</dbReference>
<dbReference type="SUPFAM" id="SSF103473">
    <property type="entry name" value="MFS general substrate transporter"/>
    <property type="match status" value="1"/>
</dbReference>